<organism evidence="2 3">
    <name type="scientific">Trichoplax adhaerens</name>
    <name type="common">Trichoplax reptans</name>
    <dbReference type="NCBI Taxonomy" id="10228"/>
    <lineage>
        <taxon>Eukaryota</taxon>
        <taxon>Metazoa</taxon>
        <taxon>Placozoa</taxon>
        <taxon>Uniplacotomia</taxon>
        <taxon>Trichoplacea</taxon>
        <taxon>Trichoplacidae</taxon>
        <taxon>Trichoplax</taxon>
    </lineage>
</organism>
<dbReference type="Pfam" id="PF20262">
    <property type="entry name" value="UNC80_C"/>
    <property type="match status" value="1"/>
</dbReference>
<evidence type="ECO:0000313" key="3">
    <source>
        <dbReference type="Proteomes" id="UP000009022"/>
    </source>
</evidence>
<name>B3S5N7_TRIAD</name>
<reference evidence="2 3" key="1">
    <citation type="journal article" date="2008" name="Nature">
        <title>The Trichoplax genome and the nature of placozoans.</title>
        <authorList>
            <person name="Srivastava M."/>
            <person name="Begovic E."/>
            <person name="Chapman J."/>
            <person name="Putnam N.H."/>
            <person name="Hellsten U."/>
            <person name="Kawashima T."/>
            <person name="Kuo A."/>
            <person name="Mitros T."/>
            <person name="Salamov A."/>
            <person name="Carpenter M.L."/>
            <person name="Signorovitch A.Y."/>
            <person name="Moreno M.A."/>
            <person name="Kamm K."/>
            <person name="Grimwood J."/>
            <person name="Schmutz J."/>
            <person name="Shapiro H."/>
            <person name="Grigoriev I.V."/>
            <person name="Buss L.W."/>
            <person name="Schierwater B."/>
            <person name="Dellaporta S.L."/>
            <person name="Rokhsar D.S."/>
        </authorList>
    </citation>
    <scope>NUCLEOTIDE SEQUENCE [LARGE SCALE GENOMIC DNA]</scope>
    <source>
        <strain evidence="2 3">Grell-BS-1999</strain>
    </source>
</reference>
<proteinExistence type="predicted"/>
<gene>
    <name evidence="2" type="ORF">TRIADDRAFT_59646</name>
</gene>
<evidence type="ECO:0000313" key="2">
    <source>
        <dbReference type="EMBL" id="EDV21933.1"/>
    </source>
</evidence>
<dbReference type="EMBL" id="DS985251">
    <property type="protein sequence ID" value="EDV21933.1"/>
    <property type="molecule type" value="Genomic_DNA"/>
</dbReference>
<evidence type="ECO:0000259" key="1">
    <source>
        <dbReference type="Pfam" id="PF20262"/>
    </source>
</evidence>
<dbReference type="AlphaFoldDB" id="B3S5N7"/>
<accession>B3S5N7</accession>
<dbReference type="RefSeq" id="XP_002115570.1">
    <property type="nucleotide sequence ID" value="XM_002115534.1"/>
</dbReference>
<dbReference type="HOGENOM" id="CLU_967496_0_0_1"/>
<dbReference type="InterPro" id="IPR046460">
    <property type="entry name" value="UNC80_C"/>
</dbReference>
<dbReference type="InParanoid" id="B3S5N7"/>
<feature type="domain" description="Protein UNC80 C-terminal" evidence="1">
    <location>
        <begin position="48"/>
        <end position="92"/>
    </location>
</feature>
<dbReference type="GeneID" id="6756782"/>
<sequence length="288" mass="33758">MKCYLSALANQSKQRRKLMQFMPELIGHPPNSLHCGSFSFLPRKNLSKLNENKIEQLQHIAFLGLKVLITSFHKVLGNHWLLLSKFIQEYFTTEIVLHIYVKTKARIPYLYLKQHKTELFEKKDRNEIMKQQIIEIQQISMQPFFDSAESCLSRLYDEFEKITFTKLVLIDSENIQDDEINSILDTPTSNKLLVRSKSYPLMFNEFASNRDDDEIVHHDRSITQATVFCSKLSINKARINFMIDKHRCRTEDIKKAKSAEEIVTEITCSNESENCNECDNQDLRETIL</sequence>
<dbReference type="CTD" id="6756782"/>
<keyword evidence="3" id="KW-1185">Reference proteome</keyword>
<dbReference type="KEGG" id="tad:TRIADDRAFT_59646"/>
<dbReference type="Proteomes" id="UP000009022">
    <property type="component" value="Unassembled WGS sequence"/>
</dbReference>
<protein>
    <recommendedName>
        <fullName evidence="1">Protein UNC80 C-terminal domain-containing protein</fullName>
    </recommendedName>
</protein>